<dbReference type="EMBL" id="BMAO01012160">
    <property type="protein sequence ID" value="GFQ79384.1"/>
    <property type="molecule type" value="Genomic_DNA"/>
</dbReference>
<reference evidence="1" key="1">
    <citation type="submission" date="2020-07" db="EMBL/GenBank/DDBJ databases">
        <title>Multicomponent nature underlies the extraordinary mechanical properties of spider dragline silk.</title>
        <authorList>
            <person name="Kono N."/>
            <person name="Nakamura H."/>
            <person name="Mori M."/>
            <person name="Yoshida Y."/>
            <person name="Ohtoshi R."/>
            <person name="Malay A.D."/>
            <person name="Moran D.A.P."/>
            <person name="Tomita M."/>
            <person name="Numata K."/>
            <person name="Arakawa K."/>
        </authorList>
    </citation>
    <scope>NUCLEOTIDE SEQUENCE</scope>
</reference>
<proteinExistence type="predicted"/>
<sequence>MHLLEWAGRKLILVLPSKPPWDVSINSTPPILPKKTLPFHIHKHSFTILQANEMSDPRLQFFGVTEPSLWKKDLIERRREKRLFLHQQINKIFPRVSLRSIRKWGSMSPNILGPPPPSLNTWLVWGGQGILWAKYSAGIWKSFDRCCSEEDREFYMDGGKRGVEY</sequence>
<gene>
    <name evidence="1" type="ORF">TNCT_457761</name>
</gene>
<accession>A0A8X6KNB4</accession>
<dbReference type="OrthoDB" id="10272902at2759"/>
<keyword evidence="2" id="KW-1185">Reference proteome</keyword>
<organism evidence="1 2">
    <name type="scientific">Trichonephila clavata</name>
    <name type="common">Joro spider</name>
    <name type="synonym">Nephila clavata</name>
    <dbReference type="NCBI Taxonomy" id="2740835"/>
    <lineage>
        <taxon>Eukaryota</taxon>
        <taxon>Metazoa</taxon>
        <taxon>Ecdysozoa</taxon>
        <taxon>Arthropoda</taxon>
        <taxon>Chelicerata</taxon>
        <taxon>Arachnida</taxon>
        <taxon>Araneae</taxon>
        <taxon>Araneomorphae</taxon>
        <taxon>Entelegynae</taxon>
        <taxon>Araneoidea</taxon>
        <taxon>Nephilidae</taxon>
        <taxon>Trichonephila</taxon>
    </lineage>
</organism>
<dbReference type="AlphaFoldDB" id="A0A8X6KNB4"/>
<name>A0A8X6KNB4_TRICU</name>
<evidence type="ECO:0000313" key="2">
    <source>
        <dbReference type="Proteomes" id="UP000887116"/>
    </source>
</evidence>
<evidence type="ECO:0000313" key="1">
    <source>
        <dbReference type="EMBL" id="GFQ79384.1"/>
    </source>
</evidence>
<protein>
    <submittedName>
        <fullName evidence="1">Uncharacterized protein</fullName>
    </submittedName>
</protein>
<comment type="caution">
    <text evidence="1">The sequence shown here is derived from an EMBL/GenBank/DDBJ whole genome shotgun (WGS) entry which is preliminary data.</text>
</comment>
<dbReference type="Proteomes" id="UP000887116">
    <property type="component" value="Unassembled WGS sequence"/>
</dbReference>